<organism evidence="2 3">
    <name type="scientific">Actinacidiphila acididurans</name>
    <dbReference type="NCBI Taxonomy" id="2784346"/>
    <lineage>
        <taxon>Bacteria</taxon>
        <taxon>Bacillati</taxon>
        <taxon>Actinomycetota</taxon>
        <taxon>Actinomycetes</taxon>
        <taxon>Kitasatosporales</taxon>
        <taxon>Streptomycetaceae</taxon>
        <taxon>Actinacidiphila</taxon>
    </lineage>
</organism>
<evidence type="ECO:0000256" key="1">
    <source>
        <dbReference type="SAM" id="MobiDB-lite"/>
    </source>
</evidence>
<dbReference type="EMBL" id="JADKYB010000030">
    <property type="protein sequence ID" value="MBM9510024.1"/>
    <property type="molecule type" value="Genomic_DNA"/>
</dbReference>
<dbReference type="Proteomes" id="UP000749040">
    <property type="component" value="Unassembled WGS sequence"/>
</dbReference>
<dbReference type="RefSeq" id="WP_205363648.1">
    <property type="nucleotide sequence ID" value="NZ_JADKYB010000030.1"/>
</dbReference>
<feature type="compositionally biased region" description="Pro residues" evidence="1">
    <location>
        <begin position="126"/>
        <end position="140"/>
    </location>
</feature>
<gene>
    <name evidence="2" type="ORF">ITX44_36805</name>
</gene>
<evidence type="ECO:0000313" key="3">
    <source>
        <dbReference type="Proteomes" id="UP000749040"/>
    </source>
</evidence>
<feature type="region of interest" description="Disordered" evidence="1">
    <location>
        <begin position="106"/>
        <end position="160"/>
    </location>
</feature>
<proteinExistence type="predicted"/>
<comment type="caution">
    <text evidence="2">The sequence shown here is derived from an EMBL/GenBank/DDBJ whole genome shotgun (WGS) entry which is preliminary data.</text>
</comment>
<accession>A0ABS2U367</accession>
<evidence type="ECO:0000313" key="2">
    <source>
        <dbReference type="EMBL" id="MBM9510024.1"/>
    </source>
</evidence>
<sequence>MTAPQPARRRYRSDGRGRVALFDTAARELYLKTRADGATQAEAAAAAGVAVRTVRDAYTRVPGFRDAEKQAAVAGRYARLPHGESRYTHLGCRCPICTVAADTARVERRRRAKTPTATARKEAPVVPLPPPPDPDQPPPHRAPDQATPGSPEVFPLARAS</sequence>
<keyword evidence="3" id="KW-1185">Reference proteome</keyword>
<protein>
    <submittedName>
        <fullName evidence="2">Uncharacterized protein</fullName>
    </submittedName>
</protein>
<reference evidence="2 3" key="1">
    <citation type="submission" date="2021-01" db="EMBL/GenBank/DDBJ databases">
        <title>Streptomyces acididurans sp. nov., isolated from a peat swamp forest soil.</title>
        <authorList>
            <person name="Chantavorakit T."/>
            <person name="Duangmal K."/>
        </authorList>
    </citation>
    <scope>NUCLEOTIDE SEQUENCE [LARGE SCALE GENOMIC DNA]</scope>
    <source>
        <strain evidence="2 3">KK5PA1</strain>
    </source>
</reference>
<name>A0ABS2U367_9ACTN</name>